<evidence type="ECO:0000256" key="1">
    <source>
        <dbReference type="SAM" id="MobiDB-lite"/>
    </source>
</evidence>
<comment type="caution">
    <text evidence="3">The sequence shown here is derived from an EMBL/GenBank/DDBJ whole genome shotgun (WGS) entry which is preliminary data.</text>
</comment>
<evidence type="ECO:0000313" key="4">
    <source>
        <dbReference type="Proteomes" id="UP000191672"/>
    </source>
</evidence>
<evidence type="ECO:0000313" key="3">
    <source>
        <dbReference type="EMBL" id="OQD76280.1"/>
    </source>
</evidence>
<dbReference type="AlphaFoldDB" id="A0A1V6PGU4"/>
<keyword evidence="2" id="KW-0472">Membrane</keyword>
<proteinExistence type="predicted"/>
<reference evidence="4" key="1">
    <citation type="journal article" date="2017" name="Nat. Microbiol.">
        <title>Global analysis of biosynthetic gene clusters reveals vast potential of secondary metabolite production in Penicillium species.</title>
        <authorList>
            <person name="Nielsen J.C."/>
            <person name="Grijseels S."/>
            <person name="Prigent S."/>
            <person name="Ji B."/>
            <person name="Dainat J."/>
            <person name="Nielsen K.F."/>
            <person name="Frisvad J.C."/>
            <person name="Workman M."/>
            <person name="Nielsen J."/>
        </authorList>
    </citation>
    <scope>NUCLEOTIDE SEQUENCE [LARGE SCALE GENOMIC DNA]</scope>
    <source>
        <strain evidence="4">IBT 31811</strain>
    </source>
</reference>
<sequence>MPLFAVRRAQFVSALDTASVRPPNHLRCIAVPARILGGEVSALIIAVVNHQTGSNAPIVSMGLNNDNRATYCCGYQSENNNATRCSNGDAPFVLDDGDMIFGRAALVNVTASGFDPSTTKTTNTTGGNEGNGETPSRNSTAVIGVGVGVGVPLGVLVLCGVAWALTERRRSRRRQPTMTGAEQATEQAYRPPQRKSGPTELYQPTKTNSDTLIHGSPLVEIMGSEARRD</sequence>
<gene>
    <name evidence="3" type="ORF">PENANT_c128G11261</name>
</gene>
<dbReference type="EMBL" id="MDYN01000128">
    <property type="protein sequence ID" value="OQD76280.1"/>
    <property type="molecule type" value="Genomic_DNA"/>
</dbReference>
<dbReference type="Proteomes" id="UP000191672">
    <property type="component" value="Unassembled WGS sequence"/>
</dbReference>
<feature type="region of interest" description="Disordered" evidence="1">
    <location>
        <begin position="113"/>
        <end position="138"/>
    </location>
</feature>
<feature type="region of interest" description="Disordered" evidence="1">
    <location>
        <begin position="169"/>
        <end position="215"/>
    </location>
</feature>
<keyword evidence="2" id="KW-0812">Transmembrane</keyword>
<evidence type="ECO:0008006" key="5">
    <source>
        <dbReference type="Google" id="ProtNLM"/>
    </source>
</evidence>
<protein>
    <recommendedName>
        <fullName evidence="5">Mid2 domain-containing protein</fullName>
    </recommendedName>
</protein>
<feature type="compositionally biased region" description="Low complexity" evidence="1">
    <location>
        <begin position="118"/>
        <end position="134"/>
    </location>
</feature>
<keyword evidence="4" id="KW-1185">Reference proteome</keyword>
<dbReference type="STRING" id="416450.A0A1V6PGU4"/>
<keyword evidence="2" id="KW-1133">Transmembrane helix</keyword>
<feature type="compositionally biased region" description="Polar residues" evidence="1">
    <location>
        <begin position="176"/>
        <end position="186"/>
    </location>
</feature>
<feature type="transmembrane region" description="Helical" evidence="2">
    <location>
        <begin position="141"/>
        <end position="165"/>
    </location>
</feature>
<accession>A0A1V6PGU4</accession>
<evidence type="ECO:0000256" key="2">
    <source>
        <dbReference type="SAM" id="Phobius"/>
    </source>
</evidence>
<feature type="compositionally biased region" description="Polar residues" evidence="1">
    <location>
        <begin position="202"/>
        <end position="211"/>
    </location>
</feature>
<name>A0A1V6PGU4_9EURO</name>
<organism evidence="3 4">
    <name type="scientific">Penicillium antarcticum</name>
    <dbReference type="NCBI Taxonomy" id="416450"/>
    <lineage>
        <taxon>Eukaryota</taxon>
        <taxon>Fungi</taxon>
        <taxon>Dikarya</taxon>
        <taxon>Ascomycota</taxon>
        <taxon>Pezizomycotina</taxon>
        <taxon>Eurotiomycetes</taxon>
        <taxon>Eurotiomycetidae</taxon>
        <taxon>Eurotiales</taxon>
        <taxon>Aspergillaceae</taxon>
        <taxon>Penicillium</taxon>
    </lineage>
</organism>